<keyword evidence="2" id="KW-0067">ATP-binding</keyword>
<dbReference type="GO" id="GO:0016887">
    <property type="term" value="F:ATP hydrolysis activity"/>
    <property type="evidence" value="ECO:0007669"/>
    <property type="project" value="InterPro"/>
</dbReference>
<name>A0A0C2YAD8_HEBCY</name>
<organism evidence="5 6">
    <name type="scientific">Hebeloma cylindrosporum</name>
    <dbReference type="NCBI Taxonomy" id="76867"/>
    <lineage>
        <taxon>Eukaryota</taxon>
        <taxon>Fungi</taxon>
        <taxon>Dikarya</taxon>
        <taxon>Basidiomycota</taxon>
        <taxon>Agaricomycotina</taxon>
        <taxon>Agaricomycetes</taxon>
        <taxon>Agaricomycetidae</taxon>
        <taxon>Agaricales</taxon>
        <taxon>Agaricineae</taxon>
        <taxon>Hymenogastraceae</taxon>
        <taxon>Hebeloma</taxon>
    </lineage>
</organism>
<dbReference type="PROSITE" id="PS50893">
    <property type="entry name" value="ABC_TRANSPORTER_2"/>
    <property type="match status" value="1"/>
</dbReference>
<dbReference type="GO" id="GO:0034040">
    <property type="term" value="F:ATPase-coupled lipid transmembrane transporter activity"/>
    <property type="evidence" value="ECO:0007669"/>
    <property type="project" value="TreeGrafter"/>
</dbReference>
<keyword evidence="1" id="KW-0547">Nucleotide-binding</keyword>
<dbReference type="InterPro" id="IPR003593">
    <property type="entry name" value="AAA+_ATPase"/>
</dbReference>
<evidence type="ECO:0000256" key="1">
    <source>
        <dbReference type="ARBA" id="ARBA00022741"/>
    </source>
</evidence>
<evidence type="ECO:0000256" key="2">
    <source>
        <dbReference type="ARBA" id="ARBA00022840"/>
    </source>
</evidence>
<dbReference type="AlphaFoldDB" id="A0A0C2YAD8"/>
<evidence type="ECO:0000313" key="6">
    <source>
        <dbReference type="Proteomes" id="UP000053424"/>
    </source>
</evidence>
<dbReference type="GO" id="GO:0005524">
    <property type="term" value="F:ATP binding"/>
    <property type="evidence" value="ECO:0007669"/>
    <property type="project" value="UniProtKB-KW"/>
</dbReference>
<sequence>MEVMKEKQPTLKASKIIIDDIQLGVWRLKVGETSGWSLRGQLDSITSAYPLFYRLFSDVFSLSPRIFTLFFVCQLWSGIEDAVLMHLSSSLLRMIEAGIVTGNPDKHGILWAMFSRLACAALAACLAWYSQINMALLRRRITQHFSVHLLKSQLEIDLATSQEATSEQKISASAAWEAIEEIVSFMTEVLTTGSQLALIVHLSRTTGGPTFAILCTSKPLISAAFNRTLWDKVCFGFVENLSHRRLKALEGFANGGYRQDIISGNLSDWIVKEYQKANRELREVSDEYPYASYSRRTTPTFNVFTRVLGDFPMVYCALIAIFYPSKFSVASIAILQQSSSTLRYSLETVFRSNEKFRKSVADVKRFYETTEAVNTMQDGTLSYPRIEEKDKWKSDRGMSFELSNVSFSYPGSQKTSGALTDVSIAIKAGQLIVVVGANGSGKSTLVRILARLYDPTSGQILIDGRPSGEYCVKDLHHATAILSQDNLIYPLTLAENIGLGYPDHSSDVEMIKEAAEDGGASEFMKKLKYGIQTSLNPHAETFHHNLHGNNSHPLYHEMKQMEKEIDISGGEKQRVVAARAFMRFKSGKVRFVAVDEPSSALDAEAELQLFTKLLGIREGKTMVFVTHRFGHLTKHADQIICMKDGTIVETGTHETLMEKKGEYAKLYEIQASAFEHNNGGVISSSP</sequence>
<dbReference type="SUPFAM" id="SSF52540">
    <property type="entry name" value="P-loop containing nucleoside triphosphate hydrolases"/>
    <property type="match status" value="1"/>
</dbReference>
<feature type="transmembrane region" description="Helical" evidence="3">
    <location>
        <begin position="66"/>
        <end position="88"/>
    </location>
</feature>
<dbReference type="PANTHER" id="PTHR24221:SF646">
    <property type="entry name" value="HAEMOLYSIN SECRETION ATP-BINDING PROTEIN"/>
    <property type="match status" value="1"/>
</dbReference>
<dbReference type="SMART" id="SM00382">
    <property type="entry name" value="AAA"/>
    <property type="match status" value="1"/>
</dbReference>
<keyword evidence="3" id="KW-0812">Transmembrane</keyword>
<proteinExistence type="predicted"/>
<reference evidence="6" key="2">
    <citation type="submission" date="2015-01" db="EMBL/GenBank/DDBJ databases">
        <title>Evolutionary Origins and Diversification of the Mycorrhizal Mutualists.</title>
        <authorList>
            <consortium name="DOE Joint Genome Institute"/>
            <consortium name="Mycorrhizal Genomics Consortium"/>
            <person name="Kohler A."/>
            <person name="Kuo A."/>
            <person name="Nagy L.G."/>
            <person name="Floudas D."/>
            <person name="Copeland A."/>
            <person name="Barry K.W."/>
            <person name="Cichocki N."/>
            <person name="Veneault-Fourrey C."/>
            <person name="LaButti K."/>
            <person name="Lindquist E.A."/>
            <person name="Lipzen A."/>
            <person name="Lundell T."/>
            <person name="Morin E."/>
            <person name="Murat C."/>
            <person name="Riley R."/>
            <person name="Ohm R."/>
            <person name="Sun H."/>
            <person name="Tunlid A."/>
            <person name="Henrissat B."/>
            <person name="Grigoriev I.V."/>
            <person name="Hibbett D.S."/>
            <person name="Martin F."/>
        </authorList>
    </citation>
    <scope>NUCLEOTIDE SEQUENCE [LARGE SCALE GENOMIC DNA]</scope>
    <source>
        <strain evidence="6">h7</strain>
    </source>
</reference>
<dbReference type="Gene3D" id="3.40.50.300">
    <property type="entry name" value="P-loop containing nucleotide triphosphate hydrolases"/>
    <property type="match status" value="1"/>
</dbReference>
<gene>
    <name evidence="5" type="ORF">M413DRAFT_440368</name>
</gene>
<dbReference type="PANTHER" id="PTHR24221">
    <property type="entry name" value="ATP-BINDING CASSETTE SUB-FAMILY B"/>
    <property type="match status" value="1"/>
</dbReference>
<dbReference type="Pfam" id="PF00005">
    <property type="entry name" value="ABC_tran"/>
    <property type="match status" value="1"/>
</dbReference>
<protein>
    <recommendedName>
        <fullName evidence="4">ABC transporter domain-containing protein</fullName>
    </recommendedName>
</protein>
<dbReference type="InterPro" id="IPR027417">
    <property type="entry name" value="P-loop_NTPase"/>
</dbReference>
<dbReference type="EMBL" id="KN831770">
    <property type="protein sequence ID" value="KIM46798.1"/>
    <property type="molecule type" value="Genomic_DNA"/>
</dbReference>
<keyword evidence="6" id="KW-1185">Reference proteome</keyword>
<dbReference type="Proteomes" id="UP000053424">
    <property type="component" value="Unassembled WGS sequence"/>
</dbReference>
<evidence type="ECO:0000313" key="5">
    <source>
        <dbReference type="EMBL" id="KIM46798.1"/>
    </source>
</evidence>
<dbReference type="OrthoDB" id="6500128at2759"/>
<evidence type="ECO:0000256" key="3">
    <source>
        <dbReference type="SAM" id="Phobius"/>
    </source>
</evidence>
<accession>A0A0C2YAD8</accession>
<dbReference type="InterPro" id="IPR003439">
    <property type="entry name" value="ABC_transporter-like_ATP-bd"/>
</dbReference>
<keyword evidence="3" id="KW-0472">Membrane</keyword>
<feature type="domain" description="ABC transporter" evidence="4">
    <location>
        <begin position="400"/>
        <end position="669"/>
    </location>
</feature>
<feature type="transmembrane region" description="Helical" evidence="3">
    <location>
        <begin position="303"/>
        <end position="323"/>
    </location>
</feature>
<evidence type="ECO:0000259" key="4">
    <source>
        <dbReference type="PROSITE" id="PS50893"/>
    </source>
</evidence>
<keyword evidence="3" id="KW-1133">Transmembrane helix</keyword>
<dbReference type="InterPro" id="IPR039421">
    <property type="entry name" value="Type_1_exporter"/>
</dbReference>
<feature type="transmembrane region" description="Helical" evidence="3">
    <location>
        <begin position="108"/>
        <end position="129"/>
    </location>
</feature>
<dbReference type="HOGENOM" id="CLU_000604_63_0_1"/>
<dbReference type="STRING" id="686832.A0A0C2YAD8"/>
<reference evidence="5 6" key="1">
    <citation type="submission" date="2014-04" db="EMBL/GenBank/DDBJ databases">
        <authorList>
            <consortium name="DOE Joint Genome Institute"/>
            <person name="Kuo A."/>
            <person name="Gay G."/>
            <person name="Dore J."/>
            <person name="Kohler A."/>
            <person name="Nagy L.G."/>
            <person name="Floudas D."/>
            <person name="Copeland A."/>
            <person name="Barry K.W."/>
            <person name="Cichocki N."/>
            <person name="Veneault-Fourrey C."/>
            <person name="LaButti K."/>
            <person name="Lindquist E.A."/>
            <person name="Lipzen A."/>
            <person name="Lundell T."/>
            <person name="Morin E."/>
            <person name="Murat C."/>
            <person name="Sun H."/>
            <person name="Tunlid A."/>
            <person name="Henrissat B."/>
            <person name="Grigoriev I.V."/>
            <person name="Hibbett D.S."/>
            <person name="Martin F."/>
            <person name="Nordberg H.P."/>
            <person name="Cantor M.N."/>
            <person name="Hua S.X."/>
        </authorList>
    </citation>
    <scope>NUCLEOTIDE SEQUENCE [LARGE SCALE GENOMIC DNA]</scope>
    <source>
        <strain evidence="6">h7</strain>
    </source>
</reference>